<dbReference type="AlphaFoldDB" id="A0A1C7LN43"/>
<dbReference type="InterPro" id="IPR011044">
    <property type="entry name" value="Quino_amine_DH_bsu"/>
</dbReference>
<dbReference type="Proteomes" id="UP000092993">
    <property type="component" value="Unassembled WGS sequence"/>
</dbReference>
<dbReference type="InterPro" id="IPR015943">
    <property type="entry name" value="WD40/YVTN_repeat-like_dom_sf"/>
</dbReference>
<organism evidence="1 2">
    <name type="scientific">Grifola frondosa</name>
    <name type="common">Maitake</name>
    <name type="synonym">Polyporus frondosus</name>
    <dbReference type="NCBI Taxonomy" id="5627"/>
    <lineage>
        <taxon>Eukaryota</taxon>
        <taxon>Fungi</taxon>
        <taxon>Dikarya</taxon>
        <taxon>Basidiomycota</taxon>
        <taxon>Agaricomycotina</taxon>
        <taxon>Agaricomycetes</taxon>
        <taxon>Polyporales</taxon>
        <taxon>Grifolaceae</taxon>
        <taxon>Grifola</taxon>
    </lineage>
</organism>
<dbReference type="SUPFAM" id="SSF50969">
    <property type="entry name" value="YVTN repeat-like/Quinoprotein amine dehydrogenase"/>
    <property type="match status" value="1"/>
</dbReference>
<dbReference type="EMBL" id="LUGG01000043">
    <property type="protein sequence ID" value="OBZ65636.1"/>
    <property type="molecule type" value="Genomic_DNA"/>
</dbReference>
<accession>A0A1C7LN43</accession>
<comment type="caution">
    <text evidence="1">The sequence shown here is derived from an EMBL/GenBank/DDBJ whole genome shotgun (WGS) entry which is preliminary data.</text>
</comment>
<dbReference type="Gene3D" id="2.130.10.10">
    <property type="entry name" value="YVTN repeat-like/Quinoprotein amine dehydrogenase"/>
    <property type="match status" value="1"/>
</dbReference>
<evidence type="ECO:0000313" key="2">
    <source>
        <dbReference type="Proteomes" id="UP000092993"/>
    </source>
</evidence>
<name>A0A1C7LN43_GRIFR</name>
<dbReference type="STRING" id="5627.A0A1C7LN43"/>
<keyword evidence="2" id="KW-1185">Reference proteome</keyword>
<evidence type="ECO:0000313" key="1">
    <source>
        <dbReference type="EMBL" id="OBZ65636.1"/>
    </source>
</evidence>
<dbReference type="OrthoDB" id="2804352at2759"/>
<sequence length="286" mass="31963">MECYNGTCVAYRILFFTRTRFKTCPLAFSNSYPSMSIQTFYTKALLSWMETLSFMGRLDVGVTALLSIRDWYKTHGTIHDNTFTLLNDAYRFILEYYTPIDLCPEQLYISGLAFAPSCRLVDVYSKEIDISVVILPKRDHRWSACLQAIEVPDNHPRGVHFSSGDHRIITRCDSGYIYTFDAHSGAALNVMGGEDDEEPTPFMNISISPDSTQILDAIVQPHAEDGSPSHSDIQVWNAASGALVRRLILDDVFISASYSPDGDRIIIITPSGLCTLDAPTGSHRVL</sequence>
<protein>
    <recommendedName>
        <fullName evidence="3">Vegetative incompatibility protein HET-E-1</fullName>
    </recommendedName>
</protein>
<evidence type="ECO:0008006" key="3">
    <source>
        <dbReference type="Google" id="ProtNLM"/>
    </source>
</evidence>
<gene>
    <name evidence="1" type="ORF">A0H81_14450</name>
</gene>
<reference evidence="1 2" key="1">
    <citation type="submission" date="2016-03" db="EMBL/GenBank/DDBJ databases">
        <title>Whole genome sequencing of Grifola frondosa 9006-11.</title>
        <authorList>
            <person name="Min B."/>
            <person name="Park H."/>
            <person name="Kim J.-G."/>
            <person name="Cho H."/>
            <person name="Oh Y.-L."/>
            <person name="Kong W.-S."/>
            <person name="Choi I.-G."/>
        </authorList>
    </citation>
    <scope>NUCLEOTIDE SEQUENCE [LARGE SCALE GENOMIC DNA]</scope>
    <source>
        <strain evidence="1 2">9006-11</strain>
    </source>
</reference>
<proteinExistence type="predicted"/>